<protein>
    <submittedName>
        <fullName evidence="4">Beta-lactamase/transpeptidase-like protein</fullName>
    </submittedName>
</protein>
<feature type="region of interest" description="Disordered" evidence="2">
    <location>
        <begin position="562"/>
        <end position="627"/>
    </location>
</feature>
<comment type="similarity">
    <text evidence="1">Belongs to the peptidase S12 family.</text>
</comment>
<evidence type="ECO:0000256" key="1">
    <source>
        <dbReference type="ARBA" id="ARBA00038215"/>
    </source>
</evidence>
<proteinExistence type="inferred from homology"/>
<sequence length="627" mass="70545">MGENNKFVDLHARLRDLGPEVDNIRRCCRVSSISLGIVHQGRCLYTYNTGYSDRKRELQPDADTLYMLCSISKLFVVACVGILVDEGKLDWNRPVSEFLPSFKTVNNPNISKSATFVDILRHTAGLSNPVVSILGPHGKVLLHEKDFMEAVNDAPANTGDWTWEYSNIGYGIVAMVIQHVSGMRYSQFLKFRILEPLGMHNTAVKEEEVKGSSNVAFPYAQLENDEWEKLDYEWTSENNTPVLAAFGMRSSVNDLLIFCAATMAAEHAERKGTPPNLDILRNVTSNPLRNMVGIRNGAYWTRPHDDNFQTTSQFHLGWMRAAIPSCQLTWGSWNELTLFDEDHTAFNYILGQDGHQSIGFLKHTGLGIGSSLSVNTFPSTSSAIVVLCNGLNVGDAADFAAQVYIQELFDLKPRQDIASLMSLETDRRRREFYDKIMREWLEHRRINDPRSPPEDYTGNYRGLGITISICHDEHRCSLYAKLNRDDVSLLLEFYSQDQYSYMPTTRNDWLRGGWLDWDYFSVGILEFTRDADGKIDGLNWQWEEGSQSSKFRKISDNPALRTGSAADITKSQATSDASQRNGQNGDAQQSHSKPKGDGFSGRGLLEGAENSNRENNGFPLPWGLPGS</sequence>
<name>A0A6A6HCR3_VIRVR</name>
<dbReference type="InterPro" id="IPR050491">
    <property type="entry name" value="AmpC-like"/>
</dbReference>
<dbReference type="InterPro" id="IPR012338">
    <property type="entry name" value="Beta-lactam/transpept-like"/>
</dbReference>
<dbReference type="SUPFAM" id="SSF56601">
    <property type="entry name" value="beta-lactamase/transpeptidase-like"/>
    <property type="match status" value="1"/>
</dbReference>
<feature type="compositionally biased region" description="Polar residues" evidence="2">
    <location>
        <begin position="569"/>
        <end position="591"/>
    </location>
</feature>
<evidence type="ECO:0000259" key="3">
    <source>
        <dbReference type="Pfam" id="PF00144"/>
    </source>
</evidence>
<dbReference type="OrthoDB" id="5946976at2759"/>
<evidence type="ECO:0000313" key="5">
    <source>
        <dbReference type="Proteomes" id="UP000800092"/>
    </source>
</evidence>
<evidence type="ECO:0000313" key="4">
    <source>
        <dbReference type="EMBL" id="KAF2235782.1"/>
    </source>
</evidence>
<feature type="domain" description="Beta-lactamase-related" evidence="3">
    <location>
        <begin position="29"/>
        <end position="397"/>
    </location>
</feature>
<dbReference type="InterPro" id="IPR001466">
    <property type="entry name" value="Beta-lactam-related"/>
</dbReference>
<organism evidence="4 5">
    <name type="scientific">Viridothelium virens</name>
    <name type="common">Speckled blister lichen</name>
    <name type="synonym">Trypethelium virens</name>
    <dbReference type="NCBI Taxonomy" id="1048519"/>
    <lineage>
        <taxon>Eukaryota</taxon>
        <taxon>Fungi</taxon>
        <taxon>Dikarya</taxon>
        <taxon>Ascomycota</taxon>
        <taxon>Pezizomycotina</taxon>
        <taxon>Dothideomycetes</taxon>
        <taxon>Dothideomycetes incertae sedis</taxon>
        <taxon>Trypetheliales</taxon>
        <taxon>Trypetheliaceae</taxon>
        <taxon>Viridothelium</taxon>
    </lineage>
</organism>
<dbReference type="PANTHER" id="PTHR46825:SF14">
    <property type="entry name" value="BETA-LACTAMASE-RELATED DOMAIN-CONTAINING PROTEIN"/>
    <property type="match status" value="1"/>
</dbReference>
<dbReference type="Proteomes" id="UP000800092">
    <property type="component" value="Unassembled WGS sequence"/>
</dbReference>
<accession>A0A6A6HCR3</accession>
<dbReference type="EMBL" id="ML991789">
    <property type="protein sequence ID" value="KAF2235782.1"/>
    <property type="molecule type" value="Genomic_DNA"/>
</dbReference>
<dbReference type="Gene3D" id="3.40.710.10">
    <property type="entry name" value="DD-peptidase/beta-lactamase superfamily"/>
    <property type="match status" value="1"/>
</dbReference>
<evidence type="ECO:0000256" key="2">
    <source>
        <dbReference type="SAM" id="MobiDB-lite"/>
    </source>
</evidence>
<reference evidence="4" key="1">
    <citation type="journal article" date="2020" name="Stud. Mycol.">
        <title>101 Dothideomycetes genomes: a test case for predicting lifestyles and emergence of pathogens.</title>
        <authorList>
            <person name="Haridas S."/>
            <person name="Albert R."/>
            <person name="Binder M."/>
            <person name="Bloem J."/>
            <person name="Labutti K."/>
            <person name="Salamov A."/>
            <person name="Andreopoulos B."/>
            <person name="Baker S."/>
            <person name="Barry K."/>
            <person name="Bills G."/>
            <person name="Bluhm B."/>
            <person name="Cannon C."/>
            <person name="Castanera R."/>
            <person name="Culley D."/>
            <person name="Daum C."/>
            <person name="Ezra D."/>
            <person name="Gonzalez J."/>
            <person name="Henrissat B."/>
            <person name="Kuo A."/>
            <person name="Liang C."/>
            <person name="Lipzen A."/>
            <person name="Lutzoni F."/>
            <person name="Magnuson J."/>
            <person name="Mondo S."/>
            <person name="Nolan M."/>
            <person name="Ohm R."/>
            <person name="Pangilinan J."/>
            <person name="Park H.-J."/>
            <person name="Ramirez L."/>
            <person name="Alfaro M."/>
            <person name="Sun H."/>
            <person name="Tritt A."/>
            <person name="Yoshinaga Y."/>
            <person name="Zwiers L.-H."/>
            <person name="Turgeon B."/>
            <person name="Goodwin S."/>
            <person name="Spatafora J."/>
            <person name="Crous P."/>
            <person name="Grigoriev I."/>
        </authorList>
    </citation>
    <scope>NUCLEOTIDE SEQUENCE</scope>
    <source>
        <strain evidence="4">Tuck. ex Michener</strain>
    </source>
</reference>
<dbReference type="Pfam" id="PF00144">
    <property type="entry name" value="Beta-lactamase"/>
    <property type="match status" value="1"/>
</dbReference>
<dbReference type="AlphaFoldDB" id="A0A6A6HCR3"/>
<dbReference type="PANTHER" id="PTHR46825">
    <property type="entry name" value="D-ALANYL-D-ALANINE-CARBOXYPEPTIDASE/ENDOPEPTIDASE AMPH"/>
    <property type="match status" value="1"/>
</dbReference>
<gene>
    <name evidence="4" type="ORF">EV356DRAFT_531633</name>
</gene>
<keyword evidence="5" id="KW-1185">Reference proteome</keyword>